<comment type="caution">
    <text evidence="2">The sequence shown here is derived from an EMBL/GenBank/DDBJ whole genome shotgun (WGS) entry which is preliminary data.</text>
</comment>
<dbReference type="PANTHER" id="PTHR23267">
    <property type="entry name" value="IMMUNOGLOBULIN LIGHT CHAIN"/>
    <property type="match status" value="1"/>
</dbReference>
<dbReference type="SMART" id="SM00409">
    <property type="entry name" value="IG"/>
    <property type="match status" value="1"/>
</dbReference>
<keyword evidence="3" id="KW-1185">Reference proteome</keyword>
<dbReference type="InterPro" id="IPR050150">
    <property type="entry name" value="IgV_Light_Chain"/>
</dbReference>
<proteinExistence type="predicted"/>
<accession>A0AA40LDN8</accession>
<dbReference type="InterPro" id="IPR013106">
    <property type="entry name" value="Ig_V-set"/>
</dbReference>
<evidence type="ECO:0000259" key="1">
    <source>
        <dbReference type="PROSITE" id="PS50835"/>
    </source>
</evidence>
<protein>
    <recommendedName>
        <fullName evidence="1">Ig-like domain-containing protein</fullName>
    </recommendedName>
</protein>
<dbReference type="SMART" id="SM00406">
    <property type="entry name" value="IGv"/>
    <property type="match status" value="1"/>
</dbReference>
<reference evidence="2" key="1">
    <citation type="submission" date="2023-06" db="EMBL/GenBank/DDBJ databases">
        <title>Reference genome for the Northern bat (Eptesicus nilssonii), a most northern bat species.</title>
        <authorList>
            <person name="Laine V.N."/>
            <person name="Pulliainen A.T."/>
            <person name="Lilley T.M."/>
        </authorList>
    </citation>
    <scope>NUCLEOTIDE SEQUENCE</scope>
    <source>
        <strain evidence="2">BLF_Eptnil</strain>
        <tissue evidence="2">Kidney</tissue>
    </source>
</reference>
<gene>
    <name evidence="2" type="ORF">QTO34_011880</name>
</gene>
<dbReference type="Pfam" id="PF07686">
    <property type="entry name" value="V-set"/>
    <property type="match status" value="1"/>
</dbReference>
<evidence type="ECO:0000313" key="2">
    <source>
        <dbReference type="EMBL" id="KAK1328307.1"/>
    </source>
</evidence>
<evidence type="ECO:0000313" key="3">
    <source>
        <dbReference type="Proteomes" id="UP001177744"/>
    </source>
</evidence>
<dbReference type="Proteomes" id="UP001177744">
    <property type="component" value="Unassembled WGS sequence"/>
</dbReference>
<dbReference type="InterPro" id="IPR003599">
    <property type="entry name" value="Ig_sub"/>
</dbReference>
<dbReference type="PROSITE" id="PS50835">
    <property type="entry name" value="IG_LIKE"/>
    <property type="match status" value="1"/>
</dbReference>
<organism evidence="2 3">
    <name type="scientific">Cnephaeus nilssonii</name>
    <name type="common">Northern bat</name>
    <name type="synonym">Eptesicus nilssonii</name>
    <dbReference type="NCBI Taxonomy" id="3371016"/>
    <lineage>
        <taxon>Eukaryota</taxon>
        <taxon>Metazoa</taxon>
        <taxon>Chordata</taxon>
        <taxon>Craniata</taxon>
        <taxon>Vertebrata</taxon>
        <taxon>Euteleostomi</taxon>
        <taxon>Mammalia</taxon>
        <taxon>Eutheria</taxon>
        <taxon>Laurasiatheria</taxon>
        <taxon>Chiroptera</taxon>
        <taxon>Yangochiroptera</taxon>
        <taxon>Vespertilionidae</taxon>
        <taxon>Cnephaeus</taxon>
    </lineage>
</organism>
<feature type="domain" description="Ig-like" evidence="1">
    <location>
        <begin position="72"/>
        <end position="170"/>
    </location>
</feature>
<dbReference type="InterPro" id="IPR036179">
    <property type="entry name" value="Ig-like_dom_sf"/>
</dbReference>
<dbReference type="SUPFAM" id="SSF48726">
    <property type="entry name" value="Immunoglobulin"/>
    <property type="match status" value="1"/>
</dbReference>
<name>A0AA40LDN8_CNENI</name>
<dbReference type="EMBL" id="JAULJE010000023">
    <property type="protein sequence ID" value="KAK1328307.1"/>
    <property type="molecule type" value="Genomic_DNA"/>
</dbReference>
<dbReference type="InterPro" id="IPR007110">
    <property type="entry name" value="Ig-like_dom"/>
</dbReference>
<dbReference type="AlphaFoldDB" id="A0AA40LDN8"/>
<sequence>MVMNQLHREVTFILGTTGGAVGPGLGPSEVRAATAPGVLPPILPPSSVLGAPAPWGALGIALCFLSAGLCAPPVLTQPPSASASPGASAKLTCTLSSEHSSFSIYWYQQRAGQAPRYIMRLYSNGTHTKGTGSRSLLRLQLRGDRYLTISPLQSEDEAEYICGVAYNTGGIYQGFHNDSDKGEVGLKPPSLCLLLPGDSGTCSLSLSRC</sequence>
<dbReference type="Gene3D" id="2.60.40.10">
    <property type="entry name" value="Immunoglobulins"/>
    <property type="match status" value="1"/>
</dbReference>
<dbReference type="InterPro" id="IPR013783">
    <property type="entry name" value="Ig-like_fold"/>
</dbReference>